<evidence type="ECO:0000256" key="14">
    <source>
        <dbReference type="RuleBase" id="RU004335"/>
    </source>
</evidence>
<dbReference type="InterPro" id="IPR012946">
    <property type="entry name" value="X8"/>
</dbReference>
<keyword evidence="5" id="KW-1003">Cell membrane</keyword>
<dbReference type="EC" id="3.2.1.39" evidence="4"/>
<protein>
    <recommendedName>
        <fullName evidence="4">glucan endo-1,3-beta-D-glucosidase</fullName>
        <ecNumber evidence="4">3.2.1.39</ecNumber>
    </recommendedName>
</protein>
<evidence type="ECO:0000256" key="9">
    <source>
        <dbReference type="ARBA" id="ARBA00023136"/>
    </source>
</evidence>
<evidence type="ECO:0000256" key="6">
    <source>
        <dbReference type="ARBA" id="ARBA00022622"/>
    </source>
</evidence>
<keyword evidence="7 15" id="KW-0732">Signal</keyword>
<dbReference type="InterPro" id="IPR000490">
    <property type="entry name" value="Glyco_hydro_17"/>
</dbReference>
<evidence type="ECO:0000256" key="5">
    <source>
        <dbReference type="ARBA" id="ARBA00022475"/>
    </source>
</evidence>
<sequence length="422" mass="46315">MGLFFILFLLCFLGLTGAGQESFQVLNIHDTTQGAHYVHSLVVFVRDGDINRVSNNVLDAESWLKSHVLAYFPTTKITTIVVDEAIQCQNIHGTRFHLILPSLKNLHYSLTRWGLETEIKVSTAISSNCFDEDLAIWKDDLAEKFTKPLLEFLHRTNSTYTVKLPPHFSTLSDETATLVSSCTEFVKKVGSLSLNKVNVIVTDPGQVKHVNRKLLSIDGKTLEPFPARPSPLPEISHSPLHTSKGFSVPANVAKKPHPPLSHVTSQPPLTVPHLTYPPPTSFPINSPPPVDYPVAPEQPPFLVPATAPFGYSSPPCNPTGNMAPSPQIGFVQKLWCVAKPSVPAETLQEAMDYACGEGGANCEEIKPNGSCFYPDTVVAHASYAFNSYWQNTKKNDGTCSFGGTAMLINADPSFLHCRFVLY</sequence>
<evidence type="ECO:0000256" key="1">
    <source>
        <dbReference type="ARBA" id="ARBA00000382"/>
    </source>
</evidence>
<keyword evidence="11" id="KW-0325">Glycoprotein</keyword>
<dbReference type="GO" id="GO:0042973">
    <property type="term" value="F:glucan endo-1,3-beta-D-glucosidase activity"/>
    <property type="evidence" value="ECO:0007669"/>
    <property type="project" value="UniProtKB-EC"/>
</dbReference>
<keyword evidence="6" id="KW-0336">GPI-anchor</keyword>
<evidence type="ECO:0000256" key="4">
    <source>
        <dbReference type="ARBA" id="ARBA00012780"/>
    </source>
</evidence>
<evidence type="ECO:0000256" key="2">
    <source>
        <dbReference type="ARBA" id="ARBA00004609"/>
    </source>
</evidence>
<evidence type="ECO:0000256" key="13">
    <source>
        <dbReference type="ARBA" id="ARBA00023295"/>
    </source>
</evidence>
<dbReference type="Gene3D" id="3.20.20.80">
    <property type="entry name" value="Glycosidases"/>
    <property type="match status" value="1"/>
</dbReference>
<dbReference type="GO" id="GO:0005886">
    <property type="term" value="C:plasma membrane"/>
    <property type="evidence" value="ECO:0007669"/>
    <property type="project" value="UniProtKB-SubCell"/>
</dbReference>
<proteinExistence type="inferred from homology"/>
<dbReference type="Pfam" id="PF07983">
    <property type="entry name" value="X8"/>
    <property type="match status" value="1"/>
</dbReference>
<organism evidence="17 18">
    <name type="scientific">Erythroxylum novogranatense</name>
    <dbReference type="NCBI Taxonomy" id="1862640"/>
    <lineage>
        <taxon>Eukaryota</taxon>
        <taxon>Viridiplantae</taxon>
        <taxon>Streptophyta</taxon>
        <taxon>Embryophyta</taxon>
        <taxon>Tracheophyta</taxon>
        <taxon>Spermatophyta</taxon>
        <taxon>Magnoliopsida</taxon>
        <taxon>eudicotyledons</taxon>
        <taxon>Gunneridae</taxon>
        <taxon>Pentapetalae</taxon>
        <taxon>rosids</taxon>
        <taxon>fabids</taxon>
        <taxon>Malpighiales</taxon>
        <taxon>Erythroxylaceae</taxon>
        <taxon>Erythroxylum</taxon>
    </lineage>
</organism>
<comment type="catalytic activity">
    <reaction evidence="1">
        <text>Hydrolysis of (1-&gt;3)-beta-D-glucosidic linkages in (1-&gt;3)-beta-D-glucans.</text>
        <dbReference type="EC" id="3.2.1.39"/>
    </reaction>
</comment>
<gene>
    <name evidence="17" type="ORF">K2173_014638</name>
</gene>
<dbReference type="FunFam" id="1.20.58.1040:FF:000001">
    <property type="entry name" value="Glucan endo-1,3-beta-glucosidase 4"/>
    <property type="match status" value="1"/>
</dbReference>
<comment type="caution">
    <text evidence="17">The sequence shown here is derived from an EMBL/GenBank/DDBJ whole genome shotgun (WGS) entry which is preliminary data.</text>
</comment>
<dbReference type="SMART" id="SM00768">
    <property type="entry name" value="X8"/>
    <property type="match status" value="1"/>
</dbReference>
<dbReference type="GO" id="GO:0005975">
    <property type="term" value="P:carbohydrate metabolic process"/>
    <property type="evidence" value="ECO:0007669"/>
    <property type="project" value="InterPro"/>
</dbReference>
<dbReference type="AlphaFoldDB" id="A0AAV8TFC2"/>
<evidence type="ECO:0000259" key="16">
    <source>
        <dbReference type="SMART" id="SM00768"/>
    </source>
</evidence>
<reference evidence="17 18" key="1">
    <citation type="submission" date="2021-09" db="EMBL/GenBank/DDBJ databases">
        <title>Genomic insights and catalytic innovation underlie evolution of tropane alkaloids biosynthesis.</title>
        <authorList>
            <person name="Wang Y.-J."/>
            <person name="Tian T."/>
            <person name="Huang J.-P."/>
            <person name="Huang S.-X."/>
        </authorList>
    </citation>
    <scope>NUCLEOTIDE SEQUENCE [LARGE SCALE GENOMIC DNA]</scope>
    <source>
        <strain evidence="17">KIB-2018</strain>
        <tissue evidence="17">Leaf</tissue>
    </source>
</reference>
<evidence type="ECO:0000256" key="11">
    <source>
        <dbReference type="ARBA" id="ARBA00023180"/>
    </source>
</evidence>
<feature type="domain" description="X8" evidence="16">
    <location>
        <begin position="334"/>
        <end position="419"/>
    </location>
</feature>
<accession>A0AAV8TFC2</accession>
<dbReference type="PANTHER" id="PTHR31044:SF140">
    <property type="entry name" value="EXPRESSED PROTEIN"/>
    <property type="match status" value="1"/>
</dbReference>
<comment type="similarity">
    <text evidence="3 14">Belongs to the glycosyl hydrolase 17 family.</text>
</comment>
<keyword evidence="12" id="KW-0449">Lipoprotein</keyword>
<keyword evidence="8" id="KW-0378">Hydrolase</keyword>
<name>A0AAV8TFC2_9ROSI</name>
<keyword evidence="10" id="KW-1015">Disulfide bond</keyword>
<dbReference type="InterPro" id="IPR044788">
    <property type="entry name" value="X8_dom_prot"/>
</dbReference>
<evidence type="ECO:0000256" key="15">
    <source>
        <dbReference type="SAM" id="SignalP"/>
    </source>
</evidence>
<comment type="subcellular location">
    <subcellularLocation>
        <location evidence="2">Cell membrane</location>
        <topology evidence="2">Lipid-anchor</topology>
        <topology evidence="2">GPI-anchor</topology>
    </subcellularLocation>
</comment>
<dbReference type="GO" id="GO:0009506">
    <property type="term" value="C:plasmodesma"/>
    <property type="evidence" value="ECO:0007669"/>
    <property type="project" value="UniProtKB-ARBA"/>
</dbReference>
<dbReference type="EMBL" id="JAIWQS010000005">
    <property type="protein sequence ID" value="KAJ8765516.1"/>
    <property type="molecule type" value="Genomic_DNA"/>
</dbReference>
<evidence type="ECO:0000256" key="7">
    <source>
        <dbReference type="ARBA" id="ARBA00022729"/>
    </source>
</evidence>
<dbReference type="Gene3D" id="1.20.58.1040">
    <property type="match status" value="1"/>
</dbReference>
<evidence type="ECO:0000256" key="10">
    <source>
        <dbReference type="ARBA" id="ARBA00023157"/>
    </source>
</evidence>
<dbReference type="Pfam" id="PF00332">
    <property type="entry name" value="Glyco_hydro_17"/>
    <property type="match status" value="1"/>
</dbReference>
<evidence type="ECO:0000313" key="18">
    <source>
        <dbReference type="Proteomes" id="UP001159364"/>
    </source>
</evidence>
<keyword evidence="13" id="KW-0326">Glycosidase</keyword>
<feature type="signal peptide" evidence="15">
    <location>
        <begin position="1"/>
        <end position="18"/>
    </location>
</feature>
<evidence type="ECO:0000313" key="17">
    <source>
        <dbReference type="EMBL" id="KAJ8765516.1"/>
    </source>
</evidence>
<keyword evidence="18" id="KW-1185">Reference proteome</keyword>
<keyword evidence="9" id="KW-0472">Membrane</keyword>
<dbReference type="Proteomes" id="UP001159364">
    <property type="component" value="Linkage Group LG05"/>
</dbReference>
<feature type="chain" id="PRO_5043888610" description="glucan endo-1,3-beta-D-glucosidase" evidence="15">
    <location>
        <begin position="19"/>
        <end position="422"/>
    </location>
</feature>
<evidence type="ECO:0000256" key="12">
    <source>
        <dbReference type="ARBA" id="ARBA00023288"/>
    </source>
</evidence>
<evidence type="ECO:0000256" key="3">
    <source>
        <dbReference type="ARBA" id="ARBA00008773"/>
    </source>
</evidence>
<dbReference type="PANTHER" id="PTHR31044">
    <property type="entry name" value="BETA-1,3 GLUCANASE"/>
    <property type="match status" value="1"/>
</dbReference>
<dbReference type="GO" id="GO:0098552">
    <property type="term" value="C:side of membrane"/>
    <property type="evidence" value="ECO:0007669"/>
    <property type="project" value="UniProtKB-KW"/>
</dbReference>
<evidence type="ECO:0000256" key="8">
    <source>
        <dbReference type="ARBA" id="ARBA00022801"/>
    </source>
</evidence>